<organism evidence="4 5">
    <name type="scientific">Microbotryum intermedium</name>
    <dbReference type="NCBI Taxonomy" id="269621"/>
    <lineage>
        <taxon>Eukaryota</taxon>
        <taxon>Fungi</taxon>
        <taxon>Dikarya</taxon>
        <taxon>Basidiomycota</taxon>
        <taxon>Pucciniomycotina</taxon>
        <taxon>Microbotryomycetes</taxon>
        <taxon>Microbotryales</taxon>
        <taxon>Microbotryaceae</taxon>
        <taxon>Microbotryum</taxon>
    </lineage>
</organism>
<protein>
    <submittedName>
        <fullName evidence="4">BQ2448_3799 protein</fullName>
    </submittedName>
</protein>
<evidence type="ECO:0000259" key="3">
    <source>
        <dbReference type="PROSITE" id="PS51455"/>
    </source>
</evidence>
<dbReference type="Proteomes" id="UP000198372">
    <property type="component" value="Unassembled WGS sequence"/>
</dbReference>
<dbReference type="GO" id="GO:0046854">
    <property type="term" value="P:phosphatidylinositol phosphate biosynthetic process"/>
    <property type="evidence" value="ECO:0007669"/>
    <property type="project" value="TreeGrafter"/>
</dbReference>
<feature type="region of interest" description="Disordered" evidence="2">
    <location>
        <begin position="982"/>
        <end position="1033"/>
    </location>
</feature>
<dbReference type="EMBL" id="FMSP01000006">
    <property type="protein sequence ID" value="SCV71037.1"/>
    <property type="molecule type" value="Genomic_DNA"/>
</dbReference>
<keyword evidence="1" id="KW-0067">ATP-binding</keyword>
<dbReference type="InterPro" id="IPR027484">
    <property type="entry name" value="PInositol-4-P-5-kinase_N"/>
</dbReference>
<feature type="region of interest" description="Disordered" evidence="2">
    <location>
        <begin position="181"/>
        <end position="220"/>
    </location>
</feature>
<feature type="compositionally biased region" description="Low complexity" evidence="2">
    <location>
        <begin position="1358"/>
        <end position="1405"/>
    </location>
</feature>
<keyword evidence="5" id="KW-1185">Reference proteome</keyword>
<dbReference type="SMART" id="SM00330">
    <property type="entry name" value="PIPKc"/>
    <property type="match status" value="1"/>
</dbReference>
<reference evidence="5" key="1">
    <citation type="submission" date="2016-09" db="EMBL/GenBank/DDBJ databases">
        <authorList>
            <person name="Jeantristanb JTB J.-T."/>
            <person name="Ricardo R."/>
        </authorList>
    </citation>
    <scope>NUCLEOTIDE SEQUENCE [LARGE SCALE GENOMIC DNA]</scope>
</reference>
<feature type="compositionally biased region" description="Low complexity" evidence="2">
    <location>
        <begin position="33"/>
        <end position="49"/>
    </location>
</feature>
<keyword evidence="1" id="KW-0808">Transferase</keyword>
<feature type="compositionally biased region" description="Pro residues" evidence="2">
    <location>
        <begin position="345"/>
        <end position="355"/>
    </location>
</feature>
<sequence length="1800" mass="195345">MVSDPPVASSSTSTSTSHLDSTASRISHSVPFPSATPAARPSSPSLSQLRARRTTSLQEDHTLDERSWEHVLDLLKQSLKGCKIKDEAAWLDPTMTSLRALVSTLDPTTLGAIVDSRIAEDRAQLAETRQRQEANPNNKDRARKGKDKESLPSALGVEGGEAEKGQRRERWRSAALLLMPSEESDIEDEEASRASLQRSNSLSAADVETEHEAAEGLGPDDSAWMSVAGAPKLTIFQVMLCSTETSLSAVRSGTSKLGVEFVRDQWHGKGLFGKSRCIDYEDEDLKLVARVGGTFYLIATAKELPKLERIIELVAFAAVSLRLEVGLLRDFRCPRPIAVPESTPSTPPPPPPPPTELSGEDTIHDDLDDEVPSIPGAYSSDTPPRRQSLRRSKWSRGSLWGILLGSQNRPKTVPLSRSRSMTVSVIPTRSTVIVPPTPPRLPSLELSSPTTSSTSLRIKNKVKGFSEGLLQRRSRGKPSDDASSPKTGSRKMPADSPLLEEVRSQSLDLGERRSWDILGGMSLGIFGAAKREEMLSPRPVPSPALTEGAETLNVDRFQRIINAMETCILSVSPDVVYPPPHLLVRLRQQELAQAPPVDLDAQSFDFGEAETPRRKSTLDRIMLDATPRQGTRGHLDSQALAMNLVTGNLNLARQDLTSGGGMRSASGSSLPTTATSHATRITLEARAGLQSLMTANMTLSGTFRHQGMQFLVETVRSDATSRTPPCKPPKWLAYDYYSDGSAHSDIDGDVSTRPADSTLGQILERLVRKKDEACESPTCKMLQRDHRLVLMHSKDRLKISLSDLNDDVLVEGKGAGTPEACDTGNLLAELNSLEQDPASLVPRIAAWTSCKICQASTEPSLLSAASYAFSFAKWTELLLYDPNFVPLPDLCSHATDEKGALVRSFAIDRTVIKMVMDQIELFELRLPTAVDADIDHIAPTQAELEQDVAPLELLKTEISSFYGSLRARLAILDERLQSNLAAATPSEAPSTLPEEPAEAITSDRERSNSEDTVFEHQADATESMSEASLDVEPAPPSTYDLFQNLRVLVDENEQECLRLAECLSAHQLNEGRYFFLGMAKSDKARVAAWEQKHAADLGGTPFEAPTYSEPDYLVNPTVHLFPVDSSVMVREDEPSSFIALTLSAKAFQEEVDTPVSVPSRKVTPDSVWGSFNSDLLPSTRKPSRQPIPAEFTSHIVAAAALDQGVKPSQDVRAAKALSKSPSRVGILDPDDPSADFAPVDEVEFKAKPKKVVRAGSVLQRLGRQRPLEPSAGTGSSLRPSPSPTPTPKQSFHKGCIFRSEPLSVDVLEDLLVTSGSMASTPPRAGVRRATPTIIAGLSVKKHAAEATTTSVVSYSSASSLSVPEGPEKSPGSPSTVDIPSRSLASLSSLDSAPSTRPSTPVPSRTPTEDTNGDENIAASLLSVPTRSQGQESTTSPKFLTNAFSTLLSLPDSLRGLGPSSKAANLVGISNSGHTKFSESSEMHRRALGACADLRSVVDFRHGDKSFRVTAWYAARFRALRARCGLSESLPSQRFVESLSRCSDLRPSGGKSSAGFWITGDRRFMLKELVTAWGVSEREAFLSFCPALLDYLMSPQVASLLAKIFGFYTVKVKNHATGEVRKLDLVCMEHLFHSTSITRTFDLKGVASRTAKVTTNDSSTTRKTGWDGDWLTQDRLLIYAHSKTLLREALSNDVKFLSDNGGVDYSLLVGVNDEKKELVIGLIDTLGVFNTLKLVEHQVKSGVKKATASDANQVTVLPPTDYATRFKSAMDAYFISVPDKFSKPPGDVEAMNTDPRLASVL</sequence>
<dbReference type="OrthoDB" id="158357at2759"/>
<dbReference type="SUPFAM" id="SSF56104">
    <property type="entry name" value="SAICAR synthase-like"/>
    <property type="match status" value="1"/>
</dbReference>
<dbReference type="GO" id="GO:0000285">
    <property type="term" value="F:1-phosphatidylinositol-3-phosphate 5-kinase activity"/>
    <property type="evidence" value="ECO:0007669"/>
    <property type="project" value="TreeGrafter"/>
</dbReference>
<dbReference type="Gene3D" id="3.30.800.10">
    <property type="entry name" value="Phosphatidylinositol Phosphate Kinase II Beta"/>
    <property type="match status" value="1"/>
</dbReference>
<feature type="region of interest" description="Disordered" evidence="2">
    <location>
        <begin position="431"/>
        <end position="499"/>
    </location>
</feature>
<feature type="region of interest" description="Disordered" evidence="2">
    <location>
        <begin position="337"/>
        <end position="392"/>
    </location>
</feature>
<dbReference type="GO" id="GO:0000329">
    <property type="term" value="C:fungal-type vacuole membrane"/>
    <property type="evidence" value="ECO:0007669"/>
    <property type="project" value="TreeGrafter"/>
</dbReference>
<feature type="region of interest" description="Disordered" evidence="2">
    <location>
        <begin position="125"/>
        <end position="169"/>
    </location>
</feature>
<dbReference type="Pfam" id="PF01504">
    <property type="entry name" value="PIP5K"/>
    <property type="match status" value="1"/>
</dbReference>
<feature type="region of interest" description="Disordered" evidence="2">
    <location>
        <begin position="1358"/>
        <end position="1413"/>
    </location>
</feature>
<evidence type="ECO:0000256" key="2">
    <source>
        <dbReference type="SAM" id="MobiDB-lite"/>
    </source>
</evidence>
<feature type="region of interest" description="Disordered" evidence="2">
    <location>
        <begin position="1"/>
        <end position="60"/>
    </location>
</feature>
<keyword evidence="1" id="KW-0547">Nucleotide-binding</keyword>
<accession>A0A238FCX9</accession>
<gene>
    <name evidence="4" type="ORF">BQ2448_3799</name>
</gene>
<feature type="domain" description="PIPK" evidence="3">
    <location>
        <begin position="1439"/>
        <end position="1773"/>
    </location>
</feature>
<name>A0A238FCX9_9BASI</name>
<dbReference type="GO" id="GO:0010008">
    <property type="term" value="C:endosome membrane"/>
    <property type="evidence" value="ECO:0007669"/>
    <property type="project" value="TreeGrafter"/>
</dbReference>
<dbReference type="STRING" id="269621.A0A238FCX9"/>
<proteinExistence type="predicted"/>
<evidence type="ECO:0000313" key="4">
    <source>
        <dbReference type="EMBL" id="SCV71037.1"/>
    </source>
</evidence>
<dbReference type="Gene3D" id="3.30.810.10">
    <property type="entry name" value="2-Layer Sandwich"/>
    <property type="match status" value="1"/>
</dbReference>
<dbReference type="PROSITE" id="PS51455">
    <property type="entry name" value="PIPK"/>
    <property type="match status" value="1"/>
</dbReference>
<dbReference type="PANTHER" id="PTHR45748:SF7">
    <property type="entry name" value="1-PHOSPHATIDYLINOSITOL 3-PHOSPHATE 5-KINASE-RELATED"/>
    <property type="match status" value="1"/>
</dbReference>
<evidence type="ECO:0000313" key="5">
    <source>
        <dbReference type="Proteomes" id="UP000198372"/>
    </source>
</evidence>
<evidence type="ECO:0000256" key="1">
    <source>
        <dbReference type="PROSITE-ProRule" id="PRU00781"/>
    </source>
</evidence>
<feature type="compositionally biased region" description="Low complexity" evidence="2">
    <location>
        <begin position="1"/>
        <end position="24"/>
    </location>
</feature>
<dbReference type="InterPro" id="IPR027483">
    <property type="entry name" value="PInositol-4-P-4/5-kinase_C_sf"/>
</dbReference>
<feature type="region of interest" description="Disordered" evidence="2">
    <location>
        <begin position="1255"/>
        <end position="1292"/>
    </location>
</feature>
<keyword evidence="1" id="KW-0418">Kinase</keyword>
<feature type="compositionally biased region" description="Low complexity" evidence="2">
    <location>
        <begin position="442"/>
        <end position="456"/>
    </location>
</feature>
<dbReference type="InterPro" id="IPR002498">
    <property type="entry name" value="PInositol-4-P-4/5-kinase_core"/>
</dbReference>
<dbReference type="GO" id="GO:0005524">
    <property type="term" value="F:ATP binding"/>
    <property type="evidence" value="ECO:0007669"/>
    <property type="project" value="UniProtKB-UniRule"/>
</dbReference>
<feature type="compositionally biased region" description="Basic and acidic residues" evidence="2">
    <location>
        <begin position="1001"/>
        <end position="1019"/>
    </location>
</feature>
<dbReference type="PANTHER" id="PTHR45748">
    <property type="entry name" value="1-PHOSPHATIDYLINOSITOL 3-PHOSPHATE 5-KINASE-RELATED"/>
    <property type="match status" value="1"/>
</dbReference>